<dbReference type="InterPro" id="IPR007694">
    <property type="entry name" value="DNA_helicase_DnaB-like_C"/>
</dbReference>
<dbReference type="RefSeq" id="WP_267274350.1">
    <property type="nucleotide sequence ID" value="NZ_CP107525.1"/>
</dbReference>
<keyword evidence="3" id="KW-0378">Hydrolase</keyword>
<feature type="coiled-coil region" evidence="1">
    <location>
        <begin position="142"/>
        <end position="169"/>
    </location>
</feature>
<dbReference type="InterPro" id="IPR027417">
    <property type="entry name" value="P-loop_NTPase"/>
</dbReference>
<evidence type="ECO:0000313" key="3">
    <source>
        <dbReference type="EMBL" id="UZW64360.1"/>
    </source>
</evidence>
<evidence type="ECO:0000256" key="1">
    <source>
        <dbReference type="SAM" id="Coils"/>
    </source>
</evidence>
<evidence type="ECO:0000259" key="2">
    <source>
        <dbReference type="PROSITE" id="PS51199"/>
    </source>
</evidence>
<dbReference type="GO" id="GO:0005524">
    <property type="term" value="F:ATP binding"/>
    <property type="evidence" value="ECO:0007669"/>
    <property type="project" value="InterPro"/>
</dbReference>
<dbReference type="EMBL" id="CP107525">
    <property type="protein sequence ID" value="UZW64360.1"/>
    <property type="molecule type" value="Genomic_DNA"/>
</dbReference>
<dbReference type="GO" id="GO:0003678">
    <property type="term" value="F:DNA helicase activity"/>
    <property type="evidence" value="ECO:0007669"/>
    <property type="project" value="InterPro"/>
</dbReference>
<proteinExistence type="predicted"/>
<dbReference type="PANTHER" id="PTHR30153:SF2">
    <property type="entry name" value="REPLICATIVE DNA HELICASE"/>
    <property type="match status" value="1"/>
</dbReference>
<dbReference type="PANTHER" id="PTHR30153">
    <property type="entry name" value="REPLICATIVE DNA HELICASE DNAB"/>
    <property type="match status" value="1"/>
</dbReference>
<keyword evidence="1" id="KW-0175">Coiled coil</keyword>
<feature type="domain" description="SF4 helicase" evidence="2">
    <location>
        <begin position="24"/>
        <end position="301"/>
    </location>
</feature>
<evidence type="ECO:0000313" key="4">
    <source>
        <dbReference type="Proteomes" id="UP001164481"/>
    </source>
</evidence>
<dbReference type="GO" id="GO:0006260">
    <property type="term" value="P:DNA replication"/>
    <property type="evidence" value="ECO:0007669"/>
    <property type="project" value="InterPro"/>
</dbReference>
<dbReference type="AlphaFoldDB" id="A0AAX3F291"/>
<dbReference type="Gene3D" id="3.40.50.300">
    <property type="entry name" value="P-loop containing nucleotide triphosphate hydrolases"/>
    <property type="match status" value="1"/>
</dbReference>
<keyword evidence="3" id="KW-0347">Helicase</keyword>
<protein>
    <submittedName>
        <fullName evidence="3">DnaB helicase C-terminal domain-containing protein</fullName>
    </submittedName>
</protein>
<sequence length="306" mass="35239">MEKIENKNLVDLKTYWKSFREKLDEPDNKRHLTGWQIFDKTNGLKNDGLYFLASRPGVGKTTFALNLAYSILKESLKTLKDAEYENVVLFFSLENSVKSINEKFASLVLKIKNEEFLKPKKEIWKNNSEKLKKLENFNLIVIDKVDLNLEDINLTIQNLQKENKNIIAIFIDHIHILASNFSGTVFERTAFVSRALKKQAMIYQIPFFVLAQLSRNFEKSNSKKKTKIEPTNADLKDSGTIEQDADFILILEKGDTTVNDSNKIVSILNLYVTKNREGPLSKTFASFYEDFSFIKEINSSSLKNAN</sequence>
<keyword evidence="3" id="KW-0067">ATP-binding</keyword>
<accession>A0AAX3F291</accession>
<dbReference type="SUPFAM" id="SSF52540">
    <property type="entry name" value="P-loop containing nucleoside triphosphate hydrolases"/>
    <property type="match status" value="1"/>
</dbReference>
<dbReference type="Pfam" id="PF03796">
    <property type="entry name" value="DnaB_C"/>
    <property type="match status" value="1"/>
</dbReference>
<name>A0AAX3F291_MYCSY</name>
<keyword evidence="3" id="KW-0547">Nucleotide-binding</keyword>
<organism evidence="3 4">
    <name type="scientific">Mycoplasmopsis synoviae</name>
    <name type="common">Mycoplasma synoviae</name>
    <dbReference type="NCBI Taxonomy" id="2109"/>
    <lineage>
        <taxon>Bacteria</taxon>
        <taxon>Bacillati</taxon>
        <taxon>Mycoplasmatota</taxon>
        <taxon>Mycoplasmoidales</taxon>
        <taxon>Metamycoplasmataceae</taxon>
        <taxon>Mycoplasmopsis</taxon>
    </lineage>
</organism>
<reference evidence="3" key="2">
    <citation type="submission" date="2022-11" db="EMBL/GenBank/DDBJ databases">
        <title>complete genomes of mycoplasma synoviae ZX313 strain and SD2 strain.</title>
        <authorList>
            <person name="Zhong Q."/>
        </authorList>
    </citation>
    <scope>NUCLEOTIDE SEQUENCE</scope>
    <source>
        <strain evidence="3">SD2</strain>
    </source>
</reference>
<dbReference type="GO" id="GO:0005829">
    <property type="term" value="C:cytosol"/>
    <property type="evidence" value="ECO:0007669"/>
    <property type="project" value="TreeGrafter"/>
</dbReference>
<dbReference type="PROSITE" id="PS51199">
    <property type="entry name" value="SF4_HELICASE"/>
    <property type="match status" value="1"/>
</dbReference>
<dbReference type="Proteomes" id="UP001164481">
    <property type="component" value="Chromosome"/>
</dbReference>
<gene>
    <name evidence="3" type="ORF">OIE46_03250</name>
</gene>
<reference evidence="3" key="1">
    <citation type="submission" date="2022-10" db="EMBL/GenBank/DDBJ databases">
        <authorList>
            <person name="Wei X."/>
        </authorList>
    </citation>
    <scope>NUCLEOTIDE SEQUENCE</scope>
    <source>
        <strain evidence="3">SD2</strain>
    </source>
</reference>